<keyword evidence="4" id="KW-1185">Reference proteome</keyword>
<sequence>GDILQQLKEAKVPRVPTLVCHGDIDDQETLTPDWWEEQNPTPTPNPYPTPFPSHFHAPSPAEVLAGPSSSASNKRKAPDDGHDTASVPPPEGVASSQPPFREDSPLRRHKHYRLVEEEVALPLNEFQSGKQLIKIVRDCVIAHYHATVDAKLVHRDISSGNLLIQPKILWVQDPDHPQKERLAIKFAGLLADWEMAKSTDPQQQGQRQPERTGTWRYMSVALLSHLKANVEVCDEVESFFYIVLYHAVRYLESNLNDNTVANYIDGFFDQYGFDNDQYTCGDKKLSTIMTGKLANASTKLVFAATGMNKILENLLSWFHANHIVTEYDRTLRECQSGSAATHSPLPPSSGCPRHSTPPPRPPTPPSPSPSSSVSFARGEFAFEADIKARKAPSARIRQTKHDWAPSAEQRELARLVVTHDAMLDYLDDALEWDAAEWEHSECVGDRVPLAWRLERKMSAAALTVTSSKRQKLSDTVQSEPLFL</sequence>
<feature type="compositionally biased region" description="Pro residues" evidence="1">
    <location>
        <begin position="41"/>
        <end position="51"/>
    </location>
</feature>
<reference evidence="3 4" key="1">
    <citation type="journal article" date="2019" name="Nat. Ecol. Evol.">
        <title>Megaphylogeny resolves global patterns of mushroom evolution.</title>
        <authorList>
            <person name="Varga T."/>
            <person name="Krizsan K."/>
            <person name="Foldi C."/>
            <person name="Dima B."/>
            <person name="Sanchez-Garcia M."/>
            <person name="Sanchez-Ramirez S."/>
            <person name="Szollosi G.J."/>
            <person name="Szarkandi J.G."/>
            <person name="Papp V."/>
            <person name="Albert L."/>
            <person name="Andreopoulos W."/>
            <person name="Angelini C."/>
            <person name="Antonin V."/>
            <person name="Barry K.W."/>
            <person name="Bougher N.L."/>
            <person name="Buchanan P."/>
            <person name="Buyck B."/>
            <person name="Bense V."/>
            <person name="Catcheside P."/>
            <person name="Chovatia M."/>
            <person name="Cooper J."/>
            <person name="Damon W."/>
            <person name="Desjardin D."/>
            <person name="Finy P."/>
            <person name="Geml J."/>
            <person name="Haridas S."/>
            <person name="Hughes K."/>
            <person name="Justo A."/>
            <person name="Karasinski D."/>
            <person name="Kautmanova I."/>
            <person name="Kiss B."/>
            <person name="Kocsube S."/>
            <person name="Kotiranta H."/>
            <person name="LaButti K.M."/>
            <person name="Lechner B.E."/>
            <person name="Liimatainen K."/>
            <person name="Lipzen A."/>
            <person name="Lukacs Z."/>
            <person name="Mihaltcheva S."/>
            <person name="Morgado L.N."/>
            <person name="Niskanen T."/>
            <person name="Noordeloos M.E."/>
            <person name="Ohm R.A."/>
            <person name="Ortiz-Santana B."/>
            <person name="Ovrebo C."/>
            <person name="Racz N."/>
            <person name="Riley R."/>
            <person name="Savchenko A."/>
            <person name="Shiryaev A."/>
            <person name="Soop K."/>
            <person name="Spirin V."/>
            <person name="Szebenyi C."/>
            <person name="Tomsovsky M."/>
            <person name="Tulloss R.E."/>
            <person name="Uehling J."/>
            <person name="Grigoriev I.V."/>
            <person name="Vagvolgyi C."/>
            <person name="Papp T."/>
            <person name="Martin F.M."/>
            <person name="Miettinen O."/>
            <person name="Hibbett D.S."/>
            <person name="Nagy L.G."/>
        </authorList>
    </citation>
    <scope>NUCLEOTIDE SEQUENCE [LARGE SCALE GENOMIC DNA]</scope>
    <source>
        <strain evidence="3 4">HHB13444</strain>
    </source>
</reference>
<name>A0A5C3NW09_9APHY</name>
<dbReference type="Gene3D" id="1.10.510.10">
    <property type="entry name" value="Transferase(Phosphotransferase) domain 1"/>
    <property type="match status" value="1"/>
</dbReference>
<protein>
    <recommendedName>
        <fullName evidence="2">Fungal-type protein kinase domain-containing protein</fullName>
    </recommendedName>
</protein>
<dbReference type="Pfam" id="PF17667">
    <property type="entry name" value="Pkinase_fungal"/>
    <property type="match status" value="1"/>
</dbReference>
<evidence type="ECO:0000259" key="2">
    <source>
        <dbReference type="Pfam" id="PF17667"/>
    </source>
</evidence>
<feature type="domain" description="Fungal-type protein kinase" evidence="2">
    <location>
        <begin position="1"/>
        <end position="245"/>
    </location>
</feature>
<dbReference type="InterPro" id="IPR008266">
    <property type="entry name" value="Tyr_kinase_AS"/>
</dbReference>
<dbReference type="Proteomes" id="UP000308197">
    <property type="component" value="Unassembled WGS sequence"/>
</dbReference>
<dbReference type="GO" id="GO:0004672">
    <property type="term" value="F:protein kinase activity"/>
    <property type="evidence" value="ECO:0007669"/>
    <property type="project" value="InterPro"/>
</dbReference>
<dbReference type="PANTHER" id="PTHR38248">
    <property type="entry name" value="FUNK1 6"/>
    <property type="match status" value="1"/>
</dbReference>
<dbReference type="PANTHER" id="PTHR38248:SF2">
    <property type="entry name" value="FUNK1 11"/>
    <property type="match status" value="1"/>
</dbReference>
<evidence type="ECO:0000313" key="4">
    <source>
        <dbReference type="Proteomes" id="UP000308197"/>
    </source>
</evidence>
<dbReference type="InterPro" id="IPR011009">
    <property type="entry name" value="Kinase-like_dom_sf"/>
</dbReference>
<feature type="region of interest" description="Disordered" evidence="1">
    <location>
        <begin position="335"/>
        <end position="374"/>
    </location>
</feature>
<feature type="non-terminal residue" evidence="3">
    <location>
        <position position="1"/>
    </location>
</feature>
<feature type="compositionally biased region" description="Pro residues" evidence="1">
    <location>
        <begin position="344"/>
        <end position="368"/>
    </location>
</feature>
<organism evidence="3 4">
    <name type="scientific">Polyporus arcularius HHB13444</name>
    <dbReference type="NCBI Taxonomy" id="1314778"/>
    <lineage>
        <taxon>Eukaryota</taxon>
        <taxon>Fungi</taxon>
        <taxon>Dikarya</taxon>
        <taxon>Basidiomycota</taxon>
        <taxon>Agaricomycotina</taxon>
        <taxon>Agaricomycetes</taxon>
        <taxon>Polyporales</taxon>
        <taxon>Polyporaceae</taxon>
        <taxon>Polyporus</taxon>
    </lineage>
</organism>
<feature type="region of interest" description="Disordered" evidence="1">
    <location>
        <begin position="1"/>
        <end position="106"/>
    </location>
</feature>
<evidence type="ECO:0000313" key="3">
    <source>
        <dbReference type="EMBL" id="TFK81232.1"/>
    </source>
</evidence>
<dbReference type="PROSITE" id="PS00109">
    <property type="entry name" value="PROTEIN_KINASE_TYR"/>
    <property type="match status" value="1"/>
</dbReference>
<dbReference type="EMBL" id="ML211635">
    <property type="protein sequence ID" value="TFK81232.1"/>
    <property type="molecule type" value="Genomic_DNA"/>
</dbReference>
<dbReference type="AlphaFoldDB" id="A0A5C3NW09"/>
<dbReference type="InParanoid" id="A0A5C3NW09"/>
<gene>
    <name evidence="3" type="ORF">K466DRAFT_604669</name>
</gene>
<evidence type="ECO:0000256" key="1">
    <source>
        <dbReference type="SAM" id="MobiDB-lite"/>
    </source>
</evidence>
<accession>A0A5C3NW09</accession>
<dbReference type="SUPFAM" id="SSF56112">
    <property type="entry name" value="Protein kinase-like (PK-like)"/>
    <property type="match status" value="1"/>
</dbReference>
<dbReference type="InterPro" id="IPR040976">
    <property type="entry name" value="Pkinase_fungal"/>
</dbReference>
<proteinExistence type="predicted"/>